<name>A0A914X3P7_9BILA</name>
<proteinExistence type="predicted"/>
<evidence type="ECO:0000313" key="2">
    <source>
        <dbReference type="Proteomes" id="UP000887566"/>
    </source>
</evidence>
<protein>
    <submittedName>
        <fullName evidence="3">Uncharacterized protein</fullName>
    </submittedName>
</protein>
<evidence type="ECO:0000256" key="1">
    <source>
        <dbReference type="SAM" id="MobiDB-lite"/>
    </source>
</evidence>
<feature type="compositionally biased region" description="Basic and acidic residues" evidence="1">
    <location>
        <begin position="76"/>
        <end position="97"/>
    </location>
</feature>
<accession>A0A914X3P7</accession>
<keyword evidence="2" id="KW-1185">Reference proteome</keyword>
<sequence>MDKISNSTTKMEIDDWLQKCVIYLNGTAYDVINGNTELLNFFASKTITIPPVPDYKKIMKKEKRPRLVPAGSETVETNKTEKETKTETKKDNKKETEKAYTRGFETEVFVSKYFASFGPGGIYLSDLNILELMRGYRKEKDLQPFLPDVEE</sequence>
<evidence type="ECO:0000313" key="3">
    <source>
        <dbReference type="WBParaSite" id="PSAMB.scaffold6537size9280.g28662.t1"/>
    </source>
</evidence>
<dbReference type="Proteomes" id="UP000887566">
    <property type="component" value="Unplaced"/>
</dbReference>
<organism evidence="2 3">
    <name type="scientific">Plectus sambesii</name>
    <dbReference type="NCBI Taxonomy" id="2011161"/>
    <lineage>
        <taxon>Eukaryota</taxon>
        <taxon>Metazoa</taxon>
        <taxon>Ecdysozoa</taxon>
        <taxon>Nematoda</taxon>
        <taxon>Chromadorea</taxon>
        <taxon>Plectida</taxon>
        <taxon>Plectina</taxon>
        <taxon>Plectoidea</taxon>
        <taxon>Plectidae</taxon>
        <taxon>Plectus</taxon>
    </lineage>
</organism>
<feature type="region of interest" description="Disordered" evidence="1">
    <location>
        <begin position="63"/>
        <end position="97"/>
    </location>
</feature>
<dbReference type="WBParaSite" id="PSAMB.scaffold6537size9280.g28662.t1">
    <property type="protein sequence ID" value="PSAMB.scaffold6537size9280.g28662.t1"/>
    <property type="gene ID" value="PSAMB.scaffold6537size9280.g28662"/>
</dbReference>
<reference evidence="3" key="1">
    <citation type="submission" date="2022-11" db="UniProtKB">
        <authorList>
            <consortium name="WormBaseParasite"/>
        </authorList>
    </citation>
    <scope>IDENTIFICATION</scope>
</reference>
<dbReference type="AlphaFoldDB" id="A0A914X3P7"/>